<keyword evidence="8" id="KW-0521">NADP</keyword>
<dbReference type="AlphaFoldDB" id="B8CE08"/>
<evidence type="ECO:0000259" key="14">
    <source>
        <dbReference type="Pfam" id="PF02544"/>
    </source>
</evidence>
<feature type="transmembrane region" description="Helical" evidence="13">
    <location>
        <begin position="126"/>
        <end position="145"/>
    </location>
</feature>
<organism evidence="15 16">
    <name type="scientific">Thalassiosira pseudonana</name>
    <name type="common">Marine diatom</name>
    <name type="synonym">Cyclotella nana</name>
    <dbReference type="NCBI Taxonomy" id="35128"/>
    <lineage>
        <taxon>Eukaryota</taxon>
        <taxon>Sar</taxon>
        <taxon>Stramenopiles</taxon>
        <taxon>Ochrophyta</taxon>
        <taxon>Bacillariophyta</taxon>
        <taxon>Coscinodiscophyceae</taxon>
        <taxon>Thalassiosirophycidae</taxon>
        <taxon>Thalassiosirales</taxon>
        <taxon>Thalassiosiraceae</taxon>
        <taxon>Thalassiosira</taxon>
    </lineage>
</organism>
<dbReference type="PANTHER" id="PTHR10556">
    <property type="entry name" value="3-OXO-5-ALPHA-STEROID 4-DEHYDROGENASE"/>
    <property type="match status" value="1"/>
</dbReference>
<dbReference type="Proteomes" id="UP000001449">
    <property type="component" value="Chromosome 17"/>
</dbReference>
<dbReference type="GO" id="GO:0005789">
    <property type="term" value="C:endoplasmic reticulum membrane"/>
    <property type="evidence" value="ECO:0007669"/>
    <property type="project" value="UniProtKB-SubCell"/>
</dbReference>
<protein>
    <submittedName>
        <fullName evidence="15">3-oxo-5-alpha-steroid 4-dehydrogenase 1-like protein</fullName>
        <ecNumber evidence="15">1.3.1.-</ecNumber>
    </submittedName>
</protein>
<keyword evidence="4 13" id="KW-0812">Transmembrane</keyword>
<evidence type="ECO:0000256" key="1">
    <source>
        <dbReference type="ARBA" id="ARBA00004477"/>
    </source>
</evidence>
<keyword evidence="7" id="KW-0492">Microsome</keyword>
<evidence type="ECO:0000256" key="5">
    <source>
        <dbReference type="ARBA" id="ARBA00022782"/>
    </source>
</evidence>
<feature type="transmembrane region" description="Helical" evidence="13">
    <location>
        <begin position="31"/>
        <end position="54"/>
    </location>
</feature>
<feature type="non-terminal residue" evidence="15">
    <location>
        <position position="1"/>
    </location>
</feature>
<keyword evidence="11" id="KW-0443">Lipid metabolism</keyword>
<evidence type="ECO:0000313" key="16">
    <source>
        <dbReference type="Proteomes" id="UP000001449"/>
    </source>
</evidence>
<dbReference type="FunFam" id="1.20.120.1630:FF:000014">
    <property type="entry name" value="Steroid 5-alpha reductase, putative"/>
    <property type="match status" value="1"/>
</dbReference>
<evidence type="ECO:0000256" key="9">
    <source>
        <dbReference type="ARBA" id="ARBA00022989"/>
    </source>
</evidence>
<dbReference type="GO" id="GO:0042446">
    <property type="term" value="P:hormone biosynthetic process"/>
    <property type="evidence" value="ECO:0000318"/>
    <property type="project" value="GO_Central"/>
</dbReference>
<dbReference type="RefSeq" id="XP_002294352.1">
    <property type="nucleotide sequence ID" value="XM_002294316.1"/>
</dbReference>
<evidence type="ECO:0000256" key="4">
    <source>
        <dbReference type="ARBA" id="ARBA00022692"/>
    </source>
</evidence>
<dbReference type="EC" id="1.3.1.-" evidence="15"/>
<gene>
    <name evidence="15" type="ORF">THAPSDRAFT_264431</name>
</gene>
<reference evidence="15 16" key="2">
    <citation type="journal article" date="2008" name="Nature">
        <title>The Phaeodactylum genome reveals the evolutionary history of diatom genomes.</title>
        <authorList>
            <person name="Bowler C."/>
            <person name="Allen A.E."/>
            <person name="Badger J.H."/>
            <person name="Grimwood J."/>
            <person name="Jabbari K."/>
            <person name="Kuo A."/>
            <person name="Maheswari U."/>
            <person name="Martens C."/>
            <person name="Maumus F."/>
            <person name="Otillar R.P."/>
            <person name="Rayko E."/>
            <person name="Salamov A."/>
            <person name="Vandepoele K."/>
            <person name="Beszteri B."/>
            <person name="Gruber A."/>
            <person name="Heijde M."/>
            <person name="Katinka M."/>
            <person name="Mock T."/>
            <person name="Valentin K."/>
            <person name="Verret F."/>
            <person name="Berges J.A."/>
            <person name="Brownlee C."/>
            <person name="Cadoret J.P."/>
            <person name="Chiovitti A."/>
            <person name="Choi C.J."/>
            <person name="Coesel S."/>
            <person name="De Martino A."/>
            <person name="Detter J.C."/>
            <person name="Durkin C."/>
            <person name="Falciatore A."/>
            <person name="Fournet J."/>
            <person name="Haruta M."/>
            <person name="Huysman M.J."/>
            <person name="Jenkins B.D."/>
            <person name="Jiroutova K."/>
            <person name="Jorgensen R.E."/>
            <person name="Joubert Y."/>
            <person name="Kaplan A."/>
            <person name="Kroger N."/>
            <person name="Kroth P.G."/>
            <person name="La Roche J."/>
            <person name="Lindquist E."/>
            <person name="Lommer M."/>
            <person name="Martin-Jezequel V."/>
            <person name="Lopez P.J."/>
            <person name="Lucas S."/>
            <person name="Mangogna M."/>
            <person name="McGinnis K."/>
            <person name="Medlin L.K."/>
            <person name="Montsant A."/>
            <person name="Oudot-Le Secq M.P."/>
            <person name="Napoli C."/>
            <person name="Obornik M."/>
            <person name="Parker M.S."/>
            <person name="Petit J.L."/>
            <person name="Porcel B.M."/>
            <person name="Poulsen N."/>
            <person name="Robison M."/>
            <person name="Rychlewski L."/>
            <person name="Rynearson T.A."/>
            <person name="Schmutz J."/>
            <person name="Shapiro H."/>
            <person name="Siaut M."/>
            <person name="Stanley M."/>
            <person name="Sussman M.R."/>
            <person name="Taylor A.R."/>
            <person name="Vardi A."/>
            <person name="von Dassow P."/>
            <person name="Vyverman W."/>
            <person name="Willis A."/>
            <person name="Wyrwicz L.S."/>
            <person name="Rokhsar D.S."/>
            <person name="Weissenbach J."/>
            <person name="Armbrust E.V."/>
            <person name="Green B.R."/>
            <person name="Van de Peer Y."/>
            <person name="Grigoriev I.V."/>
        </authorList>
    </citation>
    <scope>NUCLEOTIDE SEQUENCE [LARGE SCALE GENOMIC DNA]</scope>
    <source>
        <strain evidence="15 16">CCMP1335</strain>
    </source>
</reference>
<dbReference type="GO" id="GO:0006694">
    <property type="term" value="P:steroid biosynthetic process"/>
    <property type="evidence" value="ECO:0000318"/>
    <property type="project" value="GO_Central"/>
</dbReference>
<dbReference type="PANTHER" id="PTHR10556:SF57">
    <property type="entry name" value="3-OXO-5-ALPHA-STEROID 4-DEHYDROGENASE 1"/>
    <property type="match status" value="1"/>
</dbReference>
<accession>B8CE08</accession>
<reference evidence="15 16" key="1">
    <citation type="journal article" date="2004" name="Science">
        <title>The genome of the diatom Thalassiosira pseudonana: ecology, evolution, and metabolism.</title>
        <authorList>
            <person name="Armbrust E.V."/>
            <person name="Berges J.A."/>
            <person name="Bowler C."/>
            <person name="Green B.R."/>
            <person name="Martinez D."/>
            <person name="Putnam N.H."/>
            <person name="Zhou S."/>
            <person name="Allen A.E."/>
            <person name="Apt K.E."/>
            <person name="Bechner M."/>
            <person name="Brzezinski M.A."/>
            <person name="Chaal B.K."/>
            <person name="Chiovitti A."/>
            <person name="Davis A.K."/>
            <person name="Demarest M.S."/>
            <person name="Detter J.C."/>
            <person name="Glavina T."/>
            <person name="Goodstein D."/>
            <person name="Hadi M.Z."/>
            <person name="Hellsten U."/>
            <person name="Hildebrand M."/>
            <person name="Jenkins B.D."/>
            <person name="Jurka J."/>
            <person name="Kapitonov V.V."/>
            <person name="Kroger N."/>
            <person name="Lau W.W."/>
            <person name="Lane T.W."/>
            <person name="Larimer F.W."/>
            <person name="Lippmeier J.C."/>
            <person name="Lucas S."/>
            <person name="Medina M."/>
            <person name="Montsant A."/>
            <person name="Obornik M."/>
            <person name="Parker M.S."/>
            <person name="Palenik B."/>
            <person name="Pazour G.J."/>
            <person name="Richardson P.M."/>
            <person name="Rynearson T.A."/>
            <person name="Saito M.A."/>
            <person name="Schwartz D.C."/>
            <person name="Thamatrakoln K."/>
            <person name="Valentin K."/>
            <person name="Vardi A."/>
            <person name="Wilkerson F.P."/>
            <person name="Rokhsar D.S."/>
        </authorList>
    </citation>
    <scope>NUCLEOTIDE SEQUENCE [LARGE SCALE GENOMIC DNA]</scope>
    <source>
        <strain evidence="15 16">CCMP1335</strain>
    </source>
</reference>
<comment type="subcellular location">
    <subcellularLocation>
        <location evidence="1">Endoplasmic reticulum membrane</location>
        <topology evidence="1">Multi-pass membrane protein</topology>
    </subcellularLocation>
    <subcellularLocation>
        <location evidence="2">Microsome membrane</location>
    </subcellularLocation>
</comment>
<comment type="similarity">
    <text evidence="3">Belongs to the steroid 5-alpha reductase family.</text>
</comment>
<dbReference type="Gene3D" id="1.20.120.1630">
    <property type="match status" value="1"/>
</dbReference>
<dbReference type="HOGENOM" id="CLU_065395_3_0_1"/>
<evidence type="ECO:0000256" key="10">
    <source>
        <dbReference type="ARBA" id="ARBA00023002"/>
    </source>
</evidence>
<evidence type="ECO:0000256" key="8">
    <source>
        <dbReference type="ARBA" id="ARBA00022857"/>
    </source>
</evidence>
<keyword evidence="6" id="KW-0256">Endoplasmic reticulum</keyword>
<name>B8CE08_THAPS</name>
<dbReference type="InterPro" id="IPR039357">
    <property type="entry name" value="SRD5A/TECR"/>
</dbReference>
<evidence type="ECO:0000256" key="3">
    <source>
        <dbReference type="ARBA" id="ARBA00007742"/>
    </source>
</evidence>
<sequence>NILLLSLFAMHYINRAIVYPLRMNPNCQPVPLVVTLSAMMVTTLNGYLQSFYLVNVEKENLQCWLGILIFFIGMGVNIHSDGVLRNLRRYGPSENKQQQQRTYYIPQSPLFAYISCPNFFGEILEWFGFSMASQFSLPSVAFFLYTASNLIPRGIAHHEWYLIKFEDYPKERRWAVVPFI</sequence>
<evidence type="ECO:0000256" key="12">
    <source>
        <dbReference type="ARBA" id="ARBA00023136"/>
    </source>
</evidence>
<dbReference type="eggNOG" id="KOG1638">
    <property type="taxonomic scope" value="Eukaryota"/>
</dbReference>
<evidence type="ECO:0000256" key="2">
    <source>
        <dbReference type="ARBA" id="ARBA00004524"/>
    </source>
</evidence>
<dbReference type="InterPro" id="IPR001104">
    <property type="entry name" value="3-oxo-5_a-steroid_4-DH_C"/>
</dbReference>
<keyword evidence="5" id="KW-0221">Differentiation</keyword>
<dbReference type="KEGG" id="tps:THAPSDRAFT_264431"/>
<dbReference type="InParanoid" id="B8CE08"/>
<evidence type="ECO:0000256" key="11">
    <source>
        <dbReference type="ARBA" id="ARBA00023098"/>
    </source>
</evidence>
<evidence type="ECO:0000256" key="6">
    <source>
        <dbReference type="ARBA" id="ARBA00022824"/>
    </source>
</evidence>
<keyword evidence="9 13" id="KW-1133">Transmembrane helix</keyword>
<dbReference type="PaxDb" id="35128-Thaps264431"/>
<dbReference type="Pfam" id="PF02544">
    <property type="entry name" value="Steroid_dh"/>
    <property type="match status" value="1"/>
</dbReference>
<proteinExistence type="inferred from homology"/>
<dbReference type="PROSITE" id="PS50244">
    <property type="entry name" value="S5A_REDUCTASE"/>
    <property type="match status" value="1"/>
</dbReference>
<evidence type="ECO:0000256" key="7">
    <source>
        <dbReference type="ARBA" id="ARBA00022848"/>
    </source>
</evidence>
<keyword evidence="10 15" id="KW-0560">Oxidoreductase</keyword>
<keyword evidence="16" id="KW-1185">Reference proteome</keyword>
<dbReference type="GO" id="GO:0030154">
    <property type="term" value="P:cell differentiation"/>
    <property type="evidence" value="ECO:0007669"/>
    <property type="project" value="UniProtKB-KW"/>
</dbReference>
<dbReference type="OMA" id="KHEPRQS"/>
<dbReference type="GO" id="GO:0003865">
    <property type="term" value="F:3-oxo-5-alpha-steroid 4-dehydrogenase activity"/>
    <property type="evidence" value="ECO:0000318"/>
    <property type="project" value="GO_Central"/>
</dbReference>
<keyword evidence="12 13" id="KW-0472">Membrane</keyword>
<dbReference type="EMBL" id="CM000651">
    <property type="protein sequence ID" value="EED88186.1"/>
    <property type="molecule type" value="Genomic_DNA"/>
</dbReference>
<feature type="domain" description="3-oxo-5-alpha-steroid 4-dehydrogenase C-terminal" evidence="14">
    <location>
        <begin position="29"/>
        <end position="180"/>
    </location>
</feature>
<evidence type="ECO:0000313" key="15">
    <source>
        <dbReference type="EMBL" id="EED88186.1"/>
    </source>
</evidence>
<feature type="transmembrane region" description="Helical" evidence="13">
    <location>
        <begin position="61"/>
        <end position="80"/>
    </location>
</feature>
<dbReference type="GeneID" id="7453137"/>
<evidence type="ECO:0000256" key="13">
    <source>
        <dbReference type="SAM" id="Phobius"/>
    </source>
</evidence>
<feature type="non-terminal residue" evidence="15">
    <location>
        <position position="180"/>
    </location>
</feature>